<evidence type="ECO:0000256" key="3">
    <source>
        <dbReference type="ARBA" id="ARBA00022448"/>
    </source>
</evidence>
<organism evidence="9 10">
    <name type="scientific">Stackebrandtia nassauensis (strain DSM 44728 / CIP 108903 / NRRL B-16338 / NBRC 102104 / LLR-40K-21)</name>
    <dbReference type="NCBI Taxonomy" id="446470"/>
    <lineage>
        <taxon>Bacteria</taxon>
        <taxon>Bacillati</taxon>
        <taxon>Actinomycetota</taxon>
        <taxon>Actinomycetes</taxon>
        <taxon>Glycomycetales</taxon>
        <taxon>Glycomycetaceae</taxon>
        <taxon>Stackebrandtia</taxon>
    </lineage>
</organism>
<dbReference type="eggNOG" id="COG1296">
    <property type="taxonomic scope" value="Bacteria"/>
</dbReference>
<dbReference type="HOGENOM" id="CLU_065777_0_1_11"/>
<comment type="similarity">
    <text evidence="2">Belongs to the AzlC family.</text>
</comment>
<gene>
    <name evidence="9" type="ordered locus">Snas_2053</name>
</gene>
<dbReference type="KEGG" id="sna:Snas_2053"/>
<evidence type="ECO:0000256" key="6">
    <source>
        <dbReference type="ARBA" id="ARBA00022989"/>
    </source>
</evidence>
<protein>
    <submittedName>
        <fullName evidence="9">AzlC family protein</fullName>
    </submittedName>
</protein>
<keyword evidence="7 8" id="KW-0472">Membrane</keyword>
<dbReference type="GO" id="GO:0005886">
    <property type="term" value="C:plasma membrane"/>
    <property type="evidence" value="ECO:0007669"/>
    <property type="project" value="UniProtKB-SubCell"/>
</dbReference>
<sequence length="225" mass="22682">MERTNYREQLRDVAPLAGSAAILGASFGAIAVAAGLPLWMACAMSVLVFAGGSQFLVVGVIAAGGGAIAAVAGGLILNARHLPFGLAVGDALDGGWLKRLVGSHLLVDESTAFYLAAPDPHRARAAYWASGVSLFVTWNLGTLAGAFAGQAISDPKMFGLDAAFPAALLALVLPRLKEAPVLRASVLGAVIAVATTPFLPGGVPVLLALLGLVAALPVPKREAAA</sequence>
<evidence type="ECO:0000256" key="8">
    <source>
        <dbReference type="SAM" id="Phobius"/>
    </source>
</evidence>
<reference evidence="9 10" key="1">
    <citation type="journal article" date="2009" name="Stand. Genomic Sci.">
        <title>Complete genome sequence of Stackebrandtia nassauensis type strain (LLR-40K-21).</title>
        <authorList>
            <person name="Munk C."/>
            <person name="Lapidus A."/>
            <person name="Copeland A."/>
            <person name="Jando M."/>
            <person name="Mayilraj S."/>
            <person name="Glavina Del Rio T."/>
            <person name="Nolan M."/>
            <person name="Chen F."/>
            <person name="Lucas S."/>
            <person name="Tice H."/>
            <person name="Cheng J.F."/>
            <person name="Han C."/>
            <person name="Detter J.C."/>
            <person name="Bruce D."/>
            <person name="Goodwin L."/>
            <person name="Chain P."/>
            <person name="Pitluck S."/>
            <person name="Goker M."/>
            <person name="Ovchinikova G."/>
            <person name="Pati A."/>
            <person name="Ivanova N."/>
            <person name="Mavromatis K."/>
            <person name="Chen A."/>
            <person name="Palaniappan K."/>
            <person name="Land M."/>
            <person name="Hauser L."/>
            <person name="Chang Y.J."/>
            <person name="Jeffries C.D."/>
            <person name="Bristow J."/>
            <person name="Eisen J.A."/>
            <person name="Markowitz V."/>
            <person name="Hugenholtz P."/>
            <person name="Kyrpides N.C."/>
            <person name="Klenk H.P."/>
        </authorList>
    </citation>
    <scope>NUCLEOTIDE SEQUENCE [LARGE SCALE GENOMIC DNA]</scope>
    <source>
        <strain evidence="10">DSM 44728 / CIP 108903 / NRRL B-16338 / NBRC 102104 / LLR-40K-21</strain>
    </source>
</reference>
<evidence type="ECO:0000256" key="1">
    <source>
        <dbReference type="ARBA" id="ARBA00004651"/>
    </source>
</evidence>
<dbReference type="STRING" id="446470.Snas_2053"/>
<evidence type="ECO:0000256" key="5">
    <source>
        <dbReference type="ARBA" id="ARBA00022692"/>
    </source>
</evidence>
<feature type="transmembrane region" description="Helical" evidence="8">
    <location>
        <begin position="125"/>
        <end position="151"/>
    </location>
</feature>
<evidence type="ECO:0000256" key="2">
    <source>
        <dbReference type="ARBA" id="ARBA00010735"/>
    </source>
</evidence>
<dbReference type="GO" id="GO:1903785">
    <property type="term" value="P:L-valine transmembrane transport"/>
    <property type="evidence" value="ECO:0007669"/>
    <property type="project" value="TreeGrafter"/>
</dbReference>
<feature type="transmembrane region" description="Helical" evidence="8">
    <location>
        <begin position="55"/>
        <end position="77"/>
    </location>
</feature>
<dbReference type="PANTHER" id="PTHR34979:SF1">
    <property type="entry name" value="INNER MEMBRANE PROTEIN YGAZ"/>
    <property type="match status" value="1"/>
</dbReference>
<feature type="transmembrane region" description="Helical" evidence="8">
    <location>
        <begin position="186"/>
        <end position="216"/>
    </location>
</feature>
<keyword evidence="3" id="KW-0813">Transport</keyword>
<comment type="subcellular location">
    <subcellularLocation>
        <location evidence="1">Cell membrane</location>
        <topology evidence="1">Multi-pass membrane protein</topology>
    </subcellularLocation>
</comment>
<evidence type="ECO:0000313" key="10">
    <source>
        <dbReference type="Proteomes" id="UP000000844"/>
    </source>
</evidence>
<proteinExistence type="inferred from homology"/>
<evidence type="ECO:0000313" key="9">
    <source>
        <dbReference type="EMBL" id="ADD41747.1"/>
    </source>
</evidence>
<evidence type="ECO:0000256" key="7">
    <source>
        <dbReference type="ARBA" id="ARBA00023136"/>
    </source>
</evidence>
<keyword evidence="10" id="KW-1185">Reference proteome</keyword>
<dbReference type="AlphaFoldDB" id="D3Q0L1"/>
<feature type="transmembrane region" description="Helical" evidence="8">
    <location>
        <begin position="21"/>
        <end position="49"/>
    </location>
</feature>
<accession>D3Q0L1</accession>
<dbReference type="EMBL" id="CP001778">
    <property type="protein sequence ID" value="ADD41747.1"/>
    <property type="molecule type" value="Genomic_DNA"/>
</dbReference>
<name>D3Q0L1_STANL</name>
<dbReference type="Proteomes" id="UP000000844">
    <property type="component" value="Chromosome"/>
</dbReference>
<feature type="transmembrane region" description="Helical" evidence="8">
    <location>
        <begin position="157"/>
        <end position="174"/>
    </location>
</feature>
<dbReference type="PANTHER" id="PTHR34979">
    <property type="entry name" value="INNER MEMBRANE PROTEIN YGAZ"/>
    <property type="match status" value="1"/>
</dbReference>
<keyword evidence="4" id="KW-1003">Cell membrane</keyword>
<dbReference type="InterPro" id="IPR011606">
    <property type="entry name" value="Brnchd-chn_aa_trnsp_permease"/>
</dbReference>
<keyword evidence="6 8" id="KW-1133">Transmembrane helix</keyword>
<keyword evidence="5 8" id="KW-0812">Transmembrane</keyword>
<dbReference type="Pfam" id="PF03591">
    <property type="entry name" value="AzlC"/>
    <property type="match status" value="1"/>
</dbReference>
<evidence type="ECO:0000256" key="4">
    <source>
        <dbReference type="ARBA" id="ARBA00022475"/>
    </source>
</evidence>